<dbReference type="PANTHER" id="PTHR28041">
    <property type="entry name" value="54S RIBOSOMAL PROTEIN L25, MITOCHONDRIAL"/>
    <property type="match status" value="1"/>
</dbReference>
<dbReference type="GO" id="GO:0003735">
    <property type="term" value="F:structural constituent of ribosome"/>
    <property type="evidence" value="ECO:0007669"/>
    <property type="project" value="InterPro"/>
</dbReference>
<organism evidence="2 3">
    <name type="scientific">Mycena citricolor</name>
    <dbReference type="NCBI Taxonomy" id="2018698"/>
    <lineage>
        <taxon>Eukaryota</taxon>
        <taxon>Fungi</taxon>
        <taxon>Dikarya</taxon>
        <taxon>Basidiomycota</taxon>
        <taxon>Agaricomycotina</taxon>
        <taxon>Agaricomycetes</taxon>
        <taxon>Agaricomycetidae</taxon>
        <taxon>Agaricales</taxon>
        <taxon>Marasmiineae</taxon>
        <taxon>Mycenaceae</taxon>
        <taxon>Mycena</taxon>
    </lineage>
</organism>
<protein>
    <recommendedName>
        <fullName evidence="1">Large ribosomal subunit protein mL59 domain-containing protein</fullName>
    </recommendedName>
</protein>
<dbReference type="InterPro" id="IPR040922">
    <property type="entry name" value="Ribosomal_mL59_dom"/>
</dbReference>
<evidence type="ECO:0000313" key="3">
    <source>
        <dbReference type="Proteomes" id="UP001295794"/>
    </source>
</evidence>
<dbReference type="EMBL" id="CAVNYO010000436">
    <property type="protein sequence ID" value="CAK5279343.1"/>
    <property type="molecule type" value="Genomic_DNA"/>
</dbReference>
<gene>
    <name evidence="2" type="ORF">MYCIT1_LOCUS29344</name>
</gene>
<keyword evidence="3" id="KW-1185">Reference proteome</keyword>
<accession>A0AAD2HNS5</accession>
<dbReference type="Proteomes" id="UP001295794">
    <property type="component" value="Unassembled WGS sequence"/>
</dbReference>
<dbReference type="InterPro" id="IPR037507">
    <property type="entry name" value="Ribosomal_mL59"/>
</dbReference>
<dbReference type="GO" id="GO:0005762">
    <property type="term" value="C:mitochondrial large ribosomal subunit"/>
    <property type="evidence" value="ECO:0007669"/>
    <property type="project" value="InterPro"/>
</dbReference>
<dbReference type="PANTHER" id="PTHR28041:SF1">
    <property type="entry name" value="LARGE RIBOSOMAL SUBUNIT PROTEIN ML59"/>
    <property type="match status" value="1"/>
</dbReference>
<evidence type="ECO:0000259" key="1">
    <source>
        <dbReference type="Pfam" id="PF18126"/>
    </source>
</evidence>
<evidence type="ECO:0000313" key="2">
    <source>
        <dbReference type="EMBL" id="CAK5279343.1"/>
    </source>
</evidence>
<reference evidence="2" key="1">
    <citation type="submission" date="2023-11" db="EMBL/GenBank/DDBJ databases">
        <authorList>
            <person name="De Vega J J."/>
            <person name="De Vega J J."/>
        </authorList>
    </citation>
    <scope>NUCLEOTIDE SEQUENCE</scope>
</reference>
<sequence>MSTTAKFLHRELKALPRFVRRHGAVTETPTAGTVTLPNPFMPWKNPATGRWAPPKYSLRQQADLIKRAKATGTAHLLPPSVKLVSPELLLPTASTAKMPKVKGLRTKVKVEWDRRPKERVVAGAAHGARLYAAKRKMFKGSSLERHRKKRAWRTWVLLHDMRKRIRKFRTNYVHRKPNPLKPTRGTPKKLPF</sequence>
<feature type="domain" description="Large ribosomal subunit protein mL59" evidence="1">
    <location>
        <begin position="15"/>
        <end position="169"/>
    </location>
</feature>
<comment type="caution">
    <text evidence="2">The sequence shown here is derived from an EMBL/GenBank/DDBJ whole genome shotgun (WGS) entry which is preliminary data.</text>
</comment>
<dbReference type="Pfam" id="PF18126">
    <property type="entry name" value="Mitoc_mL59"/>
    <property type="match status" value="1"/>
</dbReference>
<proteinExistence type="predicted"/>
<name>A0AAD2HNS5_9AGAR</name>
<dbReference type="AlphaFoldDB" id="A0AAD2HNS5"/>